<dbReference type="InParanoid" id="G3GX79"/>
<protein>
    <submittedName>
        <fullName evidence="2">Uncharacterized protein</fullName>
    </submittedName>
</protein>
<name>G3GX79_CRIGR</name>
<evidence type="ECO:0000256" key="1">
    <source>
        <dbReference type="SAM" id="SignalP"/>
    </source>
</evidence>
<proteinExistence type="predicted"/>
<accession>G3GX79</accession>
<feature type="chain" id="PRO_5003443832" evidence="1">
    <location>
        <begin position="27"/>
        <end position="110"/>
    </location>
</feature>
<reference evidence="3" key="1">
    <citation type="journal article" date="2011" name="Nat. Biotechnol.">
        <title>The genomic sequence of the Chinese hamster ovary (CHO)-K1 cell line.</title>
        <authorList>
            <person name="Xu X."/>
            <person name="Nagarajan H."/>
            <person name="Lewis N.E."/>
            <person name="Pan S."/>
            <person name="Cai Z."/>
            <person name="Liu X."/>
            <person name="Chen W."/>
            <person name="Xie M."/>
            <person name="Wang W."/>
            <person name="Hammond S."/>
            <person name="Andersen M.R."/>
            <person name="Neff N."/>
            <person name="Passarelli B."/>
            <person name="Koh W."/>
            <person name="Fan H.C."/>
            <person name="Wang J."/>
            <person name="Gui Y."/>
            <person name="Lee K.H."/>
            <person name="Betenbaugh M.J."/>
            <person name="Quake S.R."/>
            <person name="Famili I."/>
            <person name="Palsson B.O."/>
            <person name="Wang J."/>
        </authorList>
    </citation>
    <scope>NUCLEOTIDE SEQUENCE [LARGE SCALE GENOMIC DNA]</scope>
    <source>
        <strain evidence="3">CHO K1 cell line</strain>
    </source>
</reference>
<keyword evidence="1" id="KW-0732">Signal</keyword>
<evidence type="ECO:0000313" key="3">
    <source>
        <dbReference type="Proteomes" id="UP000001075"/>
    </source>
</evidence>
<gene>
    <name evidence="2" type="ORF">I79_002394</name>
</gene>
<dbReference type="Proteomes" id="UP000001075">
    <property type="component" value="Unassembled WGS sequence"/>
</dbReference>
<dbReference type="AlphaFoldDB" id="G3GX79"/>
<sequence length="110" mass="12202">MFSKVPFLMWHSLATLNSLLAWSVDSEEHWLLCCPGAAAGPRRDLFAFDLQSWKQPWNTPAPKKMPKRDLFQDHAFPEEYSGAQVAPRGISCVWAGQDKSPQGGAGNTGQ</sequence>
<organism evidence="2 3">
    <name type="scientific">Cricetulus griseus</name>
    <name type="common">Chinese hamster</name>
    <name type="synonym">Cricetulus barabensis griseus</name>
    <dbReference type="NCBI Taxonomy" id="10029"/>
    <lineage>
        <taxon>Eukaryota</taxon>
        <taxon>Metazoa</taxon>
        <taxon>Chordata</taxon>
        <taxon>Craniata</taxon>
        <taxon>Vertebrata</taxon>
        <taxon>Euteleostomi</taxon>
        <taxon>Mammalia</taxon>
        <taxon>Eutheria</taxon>
        <taxon>Euarchontoglires</taxon>
        <taxon>Glires</taxon>
        <taxon>Rodentia</taxon>
        <taxon>Myomorpha</taxon>
        <taxon>Muroidea</taxon>
        <taxon>Cricetidae</taxon>
        <taxon>Cricetinae</taxon>
        <taxon>Cricetulus</taxon>
    </lineage>
</organism>
<feature type="signal peptide" evidence="1">
    <location>
        <begin position="1"/>
        <end position="26"/>
    </location>
</feature>
<evidence type="ECO:0000313" key="2">
    <source>
        <dbReference type="EMBL" id="EGW06253.1"/>
    </source>
</evidence>
<dbReference type="EMBL" id="JH000058">
    <property type="protein sequence ID" value="EGW06253.1"/>
    <property type="molecule type" value="Genomic_DNA"/>
</dbReference>